<sequence>MEIHPDFNIPWCNALLASNISDIEIPSRRRPEPGDQVSNSMFQQTLYTPSAIRAQINFRRPALESESLTSWEICFLLSLGSGIDGKSGRAHGGFNALILDQITGLTASVVSGSFAPATATMTVDYKAPINTPGVVLCRCWPMEKQGRKTWLKARIEDGEGNLLAAAKALFIDPKPAKI</sequence>
<dbReference type="InterPro" id="IPR029069">
    <property type="entry name" value="HotDog_dom_sf"/>
</dbReference>
<name>A0A0D2GJC8_9EURO</name>
<dbReference type="Pfam" id="PF03061">
    <property type="entry name" value="4HBT"/>
    <property type="match status" value="1"/>
</dbReference>
<dbReference type="PANTHER" id="PTHR47260">
    <property type="entry name" value="UPF0644 PROTEIN PB2B4.06"/>
    <property type="match status" value="1"/>
</dbReference>
<feature type="domain" description="Thioesterase" evidence="1">
    <location>
        <begin position="88"/>
        <end position="163"/>
    </location>
</feature>
<evidence type="ECO:0000313" key="3">
    <source>
        <dbReference type="Proteomes" id="UP000054266"/>
    </source>
</evidence>
<keyword evidence="3" id="KW-1185">Reference proteome</keyword>
<dbReference type="SUPFAM" id="SSF54637">
    <property type="entry name" value="Thioesterase/thiol ester dehydrase-isomerase"/>
    <property type="match status" value="1"/>
</dbReference>
<dbReference type="Gene3D" id="3.10.129.10">
    <property type="entry name" value="Hotdog Thioesterase"/>
    <property type="match status" value="1"/>
</dbReference>
<dbReference type="PANTHER" id="PTHR47260:SF3">
    <property type="entry name" value="THIOESTERASE FAMILY PROTEIN (AFU_ORTHOLOGUE AFUA_7G03960)"/>
    <property type="match status" value="1"/>
</dbReference>
<accession>A0A0D2GJC8</accession>
<dbReference type="AlphaFoldDB" id="A0A0D2GJC8"/>
<proteinExistence type="predicted"/>
<dbReference type="InterPro" id="IPR052061">
    <property type="entry name" value="PTE-AB_protein"/>
</dbReference>
<dbReference type="EMBL" id="KN846956">
    <property type="protein sequence ID" value="KIW72464.1"/>
    <property type="molecule type" value="Genomic_DNA"/>
</dbReference>
<dbReference type="Proteomes" id="UP000054266">
    <property type="component" value="Unassembled WGS sequence"/>
</dbReference>
<dbReference type="CDD" id="cd03443">
    <property type="entry name" value="PaaI_thioesterase"/>
    <property type="match status" value="1"/>
</dbReference>
<reference evidence="2 3" key="1">
    <citation type="submission" date="2015-01" db="EMBL/GenBank/DDBJ databases">
        <title>The Genome Sequence of Capronia semiimmersa CBS27337.</title>
        <authorList>
            <consortium name="The Broad Institute Genomics Platform"/>
            <person name="Cuomo C."/>
            <person name="de Hoog S."/>
            <person name="Gorbushina A."/>
            <person name="Stielow B."/>
            <person name="Teixiera M."/>
            <person name="Abouelleil A."/>
            <person name="Chapman S.B."/>
            <person name="Priest M."/>
            <person name="Young S.K."/>
            <person name="Wortman J."/>
            <person name="Nusbaum C."/>
            <person name="Birren B."/>
        </authorList>
    </citation>
    <scope>NUCLEOTIDE SEQUENCE [LARGE SCALE GENOMIC DNA]</scope>
    <source>
        <strain evidence="2 3">CBS 27337</strain>
    </source>
</reference>
<organism evidence="2 3">
    <name type="scientific">Phialophora macrospora</name>
    <dbReference type="NCBI Taxonomy" id="1851006"/>
    <lineage>
        <taxon>Eukaryota</taxon>
        <taxon>Fungi</taxon>
        <taxon>Dikarya</taxon>
        <taxon>Ascomycota</taxon>
        <taxon>Pezizomycotina</taxon>
        <taxon>Eurotiomycetes</taxon>
        <taxon>Chaetothyriomycetidae</taxon>
        <taxon>Chaetothyriales</taxon>
        <taxon>Herpotrichiellaceae</taxon>
        <taxon>Phialophora</taxon>
    </lineage>
</organism>
<protein>
    <recommendedName>
        <fullName evidence="1">Thioesterase domain-containing protein</fullName>
    </recommendedName>
</protein>
<dbReference type="InterPro" id="IPR006683">
    <property type="entry name" value="Thioestr_dom"/>
</dbReference>
<dbReference type="HOGENOM" id="CLU_052827_4_2_1"/>
<evidence type="ECO:0000313" key="2">
    <source>
        <dbReference type="EMBL" id="KIW72464.1"/>
    </source>
</evidence>
<gene>
    <name evidence="2" type="ORF">PV04_00655</name>
</gene>
<evidence type="ECO:0000259" key="1">
    <source>
        <dbReference type="Pfam" id="PF03061"/>
    </source>
</evidence>